<dbReference type="EMBL" id="SMNA01000011">
    <property type="protein sequence ID" value="TDE89717.1"/>
    <property type="molecule type" value="Genomic_DNA"/>
</dbReference>
<gene>
    <name evidence="2" type="ORF">EXU48_19755</name>
</gene>
<feature type="transmembrane region" description="Helical" evidence="1">
    <location>
        <begin position="126"/>
        <end position="147"/>
    </location>
</feature>
<keyword evidence="1" id="KW-0472">Membrane</keyword>
<accession>A0ABY2DYZ5</accession>
<organism evidence="2 3">
    <name type="scientific">Occultella glacieicola</name>
    <dbReference type="NCBI Taxonomy" id="2518684"/>
    <lineage>
        <taxon>Bacteria</taxon>
        <taxon>Bacillati</taxon>
        <taxon>Actinomycetota</taxon>
        <taxon>Actinomycetes</taxon>
        <taxon>Micrococcales</taxon>
        <taxon>Ruaniaceae</taxon>
        <taxon>Occultella</taxon>
    </lineage>
</organism>
<feature type="transmembrane region" description="Helical" evidence="1">
    <location>
        <begin position="64"/>
        <end position="86"/>
    </location>
</feature>
<feature type="transmembrane region" description="Helical" evidence="1">
    <location>
        <begin position="12"/>
        <end position="33"/>
    </location>
</feature>
<evidence type="ECO:0008006" key="4">
    <source>
        <dbReference type="Google" id="ProtNLM"/>
    </source>
</evidence>
<sequence length="161" mass="16463">MSTSPPRPSQRAALPALWLGLVLTIAVGAYAALDNMTTHVLADHIRATYPAVGEPGVQAGVTTYVAILLTVGGLGALGWLATIWVAHGGRRGTHWVATGLLGAAVAVAVVGLTTLDTSGEVGLAPLMGWLVLLPCVPGLVAVVMLWARRRTASTRGSANTP</sequence>
<proteinExistence type="predicted"/>
<reference evidence="2 3" key="1">
    <citation type="submission" date="2019-03" db="EMBL/GenBank/DDBJ databases">
        <title>Genomic features of bacteria from cold environments.</title>
        <authorList>
            <person name="Shen L."/>
        </authorList>
    </citation>
    <scope>NUCLEOTIDE SEQUENCE [LARGE SCALE GENOMIC DNA]</scope>
    <source>
        <strain evidence="3">T3246-1</strain>
    </source>
</reference>
<dbReference type="Proteomes" id="UP000504882">
    <property type="component" value="Unassembled WGS sequence"/>
</dbReference>
<feature type="transmembrane region" description="Helical" evidence="1">
    <location>
        <begin position="93"/>
        <end position="114"/>
    </location>
</feature>
<keyword evidence="1" id="KW-1133">Transmembrane helix</keyword>
<evidence type="ECO:0000313" key="2">
    <source>
        <dbReference type="EMBL" id="TDE89717.1"/>
    </source>
</evidence>
<keyword evidence="3" id="KW-1185">Reference proteome</keyword>
<comment type="caution">
    <text evidence="2">The sequence shown here is derived from an EMBL/GenBank/DDBJ whole genome shotgun (WGS) entry which is preliminary data.</text>
</comment>
<protein>
    <recommendedName>
        <fullName evidence="4">DUF2567 domain-containing protein</fullName>
    </recommendedName>
</protein>
<evidence type="ECO:0000313" key="3">
    <source>
        <dbReference type="Proteomes" id="UP000504882"/>
    </source>
</evidence>
<name>A0ABY2DYZ5_9MICO</name>
<keyword evidence="1" id="KW-0812">Transmembrane</keyword>
<evidence type="ECO:0000256" key="1">
    <source>
        <dbReference type="SAM" id="Phobius"/>
    </source>
</evidence>